<keyword evidence="3 7" id="KW-1134">Transmembrane beta strand</keyword>
<dbReference type="InterPro" id="IPR012910">
    <property type="entry name" value="Plug_dom"/>
</dbReference>
<keyword evidence="11" id="KW-1185">Reference proteome</keyword>
<dbReference type="OrthoDB" id="9768177at2"/>
<organism evidence="10 11">
    <name type="scientific">Jiulongibacter sediminis</name>
    <dbReference type="NCBI Taxonomy" id="1605367"/>
    <lineage>
        <taxon>Bacteria</taxon>
        <taxon>Pseudomonadati</taxon>
        <taxon>Bacteroidota</taxon>
        <taxon>Cytophagia</taxon>
        <taxon>Cytophagales</taxon>
        <taxon>Leadbetterellaceae</taxon>
        <taxon>Jiulongibacter</taxon>
    </lineage>
</organism>
<evidence type="ECO:0000256" key="7">
    <source>
        <dbReference type="PROSITE-ProRule" id="PRU01360"/>
    </source>
</evidence>
<evidence type="ECO:0000256" key="3">
    <source>
        <dbReference type="ARBA" id="ARBA00022452"/>
    </source>
</evidence>
<dbReference type="NCBIfam" id="TIGR04056">
    <property type="entry name" value="OMP_RagA_SusC"/>
    <property type="match status" value="1"/>
</dbReference>
<gene>
    <name evidence="10" type="ORF">AFM12_05015</name>
</gene>
<keyword evidence="4 7" id="KW-0812">Transmembrane</keyword>
<proteinExistence type="inferred from homology"/>
<feature type="chain" id="PRO_5006136799" evidence="8">
    <location>
        <begin position="23"/>
        <end position="1088"/>
    </location>
</feature>
<comment type="caution">
    <text evidence="10">The sequence shown here is derived from an EMBL/GenBank/DDBJ whole genome shotgun (WGS) entry which is preliminary data.</text>
</comment>
<dbReference type="Gene3D" id="2.60.40.1120">
    <property type="entry name" value="Carboxypeptidase-like, regulatory domain"/>
    <property type="match status" value="1"/>
</dbReference>
<evidence type="ECO:0000256" key="5">
    <source>
        <dbReference type="ARBA" id="ARBA00023136"/>
    </source>
</evidence>
<dbReference type="NCBIfam" id="TIGR04057">
    <property type="entry name" value="SusC_RagA_signa"/>
    <property type="match status" value="1"/>
</dbReference>
<dbReference type="InterPro" id="IPR023996">
    <property type="entry name" value="TonB-dep_OMP_SusC/RagA"/>
</dbReference>
<dbReference type="EMBL" id="LGTQ01000005">
    <property type="protein sequence ID" value="KPM49930.1"/>
    <property type="molecule type" value="Genomic_DNA"/>
</dbReference>
<dbReference type="Proteomes" id="UP000050454">
    <property type="component" value="Unassembled WGS sequence"/>
</dbReference>
<comment type="subcellular location">
    <subcellularLocation>
        <location evidence="1 7">Cell outer membrane</location>
        <topology evidence="1 7">Multi-pass membrane protein</topology>
    </subcellularLocation>
</comment>
<dbReference type="SUPFAM" id="SSF56935">
    <property type="entry name" value="Porins"/>
    <property type="match status" value="1"/>
</dbReference>
<evidence type="ECO:0000313" key="11">
    <source>
        <dbReference type="Proteomes" id="UP000050454"/>
    </source>
</evidence>
<dbReference type="InterPro" id="IPR037066">
    <property type="entry name" value="Plug_dom_sf"/>
</dbReference>
<evidence type="ECO:0000259" key="9">
    <source>
        <dbReference type="Pfam" id="PF07715"/>
    </source>
</evidence>
<dbReference type="AlphaFoldDB" id="A0A0P7CB15"/>
<dbReference type="Gene3D" id="2.40.170.20">
    <property type="entry name" value="TonB-dependent receptor, beta-barrel domain"/>
    <property type="match status" value="1"/>
</dbReference>
<dbReference type="Pfam" id="PF07715">
    <property type="entry name" value="Plug"/>
    <property type="match status" value="1"/>
</dbReference>
<dbReference type="PATRIC" id="fig|1605367.3.peg.2353"/>
<name>A0A0P7CB15_9BACT</name>
<keyword evidence="2 7" id="KW-0813">Transport</keyword>
<reference evidence="10 11" key="1">
    <citation type="submission" date="2015-07" db="EMBL/GenBank/DDBJ databases">
        <title>The draft genome sequence of Leadbetterella sp. JN14-9.</title>
        <authorList>
            <person name="Liu Y."/>
            <person name="Du J."/>
            <person name="Shao Z."/>
        </authorList>
    </citation>
    <scope>NUCLEOTIDE SEQUENCE [LARGE SCALE GENOMIC DNA]</scope>
    <source>
        <strain evidence="10 11">JN14-9</strain>
    </source>
</reference>
<keyword evidence="5 7" id="KW-0472">Membrane</keyword>
<dbReference type="InterPro" id="IPR036942">
    <property type="entry name" value="Beta-barrel_TonB_sf"/>
</dbReference>
<dbReference type="RefSeq" id="WP_055144519.1">
    <property type="nucleotide sequence ID" value="NZ_JXSZ01000005.1"/>
</dbReference>
<dbReference type="Pfam" id="PF13715">
    <property type="entry name" value="CarbopepD_reg_2"/>
    <property type="match status" value="1"/>
</dbReference>
<evidence type="ECO:0000256" key="6">
    <source>
        <dbReference type="ARBA" id="ARBA00023237"/>
    </source>
</evidence>
<evidence type="ECO:0000313" key="10">
    <source>
        <dbReference type="EMBL" id="KPM49930.1"/>
    </source>
</evidence>
<dbReference type="STRING" id="1605367.AFM12_05015"/>
<keyword evidence="8" id="KW-0732">Signal</keyword>
<accession>A0A0P7CB15</accession>
<dbReference type="Gene3D" id="2.170.130.10">
    <property type="entry name" value="TonB-dependent receptor, plug domain"/>
    <property type="match status" value="1"/>
</dbReference>
<feature type="signal peptide" evidence="8">
    <location>
        <begin position="1"/>
        <end position="22"/>
    </location>
</feature>
<dbReference type="InterPro" id="IPR023997">
    <property type="entry name" value="TonB-dep_OMP_SusC/RagA_CS"/>
</dbReference>
<dbReference type="InterPro" id="IPR039426">
    <property type="entry name" value="TonB-dep_rcpt-like"/>
</dbReference>
<evidence type="ECO:0000256" key="2">
    <source>
        <dbReference type="ARBA" id="ARBA00022448"/>
    </source>
</evidence>
<protein>
    <submittedName>
        <fullName evidence="10">Membrane protein</fullName>
    </submittedName>
</protein>
<evidence type="ECO:0000256" key="4">
    <source>
        <dbReference type="ARBA" id="ARBA00022692"/>
    </source>
</evidence>
<dbReference type="InterPro" id="IPR008969">
    <property type="entry name" value="CarboxyPept-like_regulatory"/>
</dbReference>
<evidence type="ECO:0000256" key="8">
    <source>
        <dbReference type="SAM" id="SignalP"/>
    </source>
</evidence>
<dbReference type="PROSITE" id="PS52016">
    <property type="entry name" value="TONB_DEPENDENT_REC_3"/>
    <property type="match status" value="1"/>
</dbReference>
<dbReference type="SUPFAM" id="SSF49464">
    <property type="entry name" value="Carboxypeptidase regulatory domain-like"/>
    <property type="match status" value="1"/>
</dbReference>
<comment type="similarity">
    <text evidence="7">Belongs to the TonB-dependent receptor family.</text>
</comment>
<sequence>MNDKFYKLLLLFLVAFSSGLYAQQRVTGTVKAAEDNFPLPGVTVQVKGSQTGTQTDADGKYDVSVSRGETLVFSFIGMQTQEIEVGNQSVIDITLEQGQNQLNEVVVLTALGLERKKDDDLSSSTLVDAQALKRSGESGVIQGLSGKTSGLTIVRNSGDPGAGAYIQIRGQNTISGGSSPLIILDGVPITNSSIGGGVDGVVQQSRLNDINPEDIANVTVLKGAAAAAVWGTGAANGVILIQTKKGNLRGKNFSLEFTNQTSFDVINREFEKQDKFGQGYPLLQETGRARDAYTYIWNPTSRLSWGDRIRDRAGGEDEVRVGNKRFETADGTLYYPILTKNDQTIYHDTNRDQVFQTGFTWNKALSMNFNSDRGATYMSFSHWDQQGILKANSDYVRTTARVNNETKISDKVRLKVNSTVTHISSNRIQQGSNLNGFYLGYLRTPADFNNTDYIGTYYDNDGVPTFNAHRSFIGNQNNLGYLGEEAPFYSNPGWTINQQENPNLLHRFIFNPELNWNITKGINFTARYGFDYYNESRESWFPVNSAGDVYQGSFGRSDITERNTSLNAFLNGTHVISSDFNFSWIGGVQFEESFFTSQGGSSTNFTNPFVGILRTFGNAEAANETPSLTRLLQRKSGVYSVLNAELMNQFYFELTGRYELPSTLLNPVFYPSASVGWVFSERIKSNLLTFGKFRASYGEVGIEPVAYATQTVYGPFDRGTSWGDALSASVYGNPFARSGNSGNPSLTPERVREFEVGTDLRFLNDKISLGVTYYDRITRDALLAVDLAPSSGFSSVWDNAATITNKGLEIDLGLRVTKFKNIDWRIDGNFSMNKNLVTELQGVKSVFLNGFTGTSSRVVEGEPFGALWGGKWVRDDFGFIALNQNGFPEVADEEGVIGDPNPKWRGGLGSNLSWKGLSFSFQFETFQGNDIWAGTESILKYFGVHPETANEFITETELRTVDGRRVAAGTLVRGNIGDFGSGPVLLDSEWYTGVGGGFGNAAEQFIVDGSWTKLREVSLSYALPSSLLSKAKINSASLGLTGRNLFIWSPLNFVDPEVNLTGASKGRGLEYFSNPGTGSYVITLKLGI</sequence>
<evidence type="ECO:0000256" key="1">
    <source>
        <dbReference type="ARBA" id="ARBA00004571"/>
    </source>
</evidence>
<keyword evidence="6 7" id="KW-0998">Cell outer membrane</keyword>
<dbReference type="GO" id="GO:0009279">
    <property type="term" value="C:cell outer membrane"/>
    <property type="evidence" value="ECO:0007669"/>
    <property type="project" value="UniProtKB-SubCell"/>
</dbReference>
<feature type="domain" description="TonB-dependent receptor plug" evidence="9">
    <location>
        <begin position="119"/>
        <end position="238"/>
    </location>
</feature>